<protein>
    <submittedName>
        <fullName evidence="3">Uncharacterized protein LOC18607177</fullName>
    </submittedName>
</protein>
<accession>A0AB32VXS5</accession>
<dbReference type="PANTHER" id="PTHR48473">
    <property type="entry name" value="TIR DOMAIN-CONTAINING PROTEIN"/>
    <property type="match status" value="1"/>
</dbReference>
<dbReference type="AlphaFoldDB" id="A0AB32VXS5"/>
<feature type="transmembrane region" description="Helical" evidence="1">
    <location>
        <begin position="127"/>
        <end position="145"/>
    </location>
</feature>
<dbReference type="PANTHER" id="PTHR48473:SF1">
    <property type="entry name" value="TIR DOMAIN-CONTAINING PROTEIN"/>
    <property type="match status" value="1"/>
</dbReference>
<sequence length="287" mass="32549">MDRDLISGSLVKETQHSLPETSCLDSLSDEAEKILQNRKYGLQFQQPDNNYNWEDLRGPFKNVDLFDAVSVEANFGRQEIQVAYGHASYLRPRKRKRLRIGDDVVFEQDQLHFEANKGSNGSNLKDALAWVFLINNFTLELPSVVFDQLSSKHHPVYALILMLISSITLMACIGELIYKGKKERVIWQWRDRVPWFYCPRTGKPFGTLWEMIGLACAVLQCIPTIINYSYIHRHGDGPIKTCALPILFAFGLLCSKYLEKPHRNSGGNPTGQYGGSTGGLNQVRVVP</sequence>
<evidence type="ECO:0000313" key="2">
    <source>
        <dbReference type="Proteomes" id="UP000694886"/>
    </source>
</evidence>
<evidence type="ECO:0000256" key="1">
    <source>
        <dbReference type="SAM" id="Phobius"/>
    </source>
</evidence>
<gene>
    <name evidence="3" type="primary">LOC18607177</name>
</gene>
<dbReference type="RefSeq" id="XP_017970677.1">
    <property type="nucleotide sequence ID" value="XM_018115188.1"/>
</dbReference>
<keyword evidence="1" id="KW-1133">Transmembrane helix</keyword>
<reference evidence="2" key="1">
    <citation type="journal article" date="1997" name="Nucleic Acids Res.">
        <title>tRNAscan-SE: a program for improved detection of transfer RNA genes in genomic sequence.</title>
        <authorList>
            <person name="Lowe T.M."/>
            <person name="Eddy S.R."/>
        </authorList>
    </citation>
    <scope>NUCLEOTIDE SEQUENCE [LARGE SCALE GENOMIC DNA]</scope>
    <source>
        <strain evidence="2">r\B97-61/B2</strain>
    </source>
</reference>
<keyword evidence="1" id="KW-0812">Transmembrane</keyword>
<feature type="transmembrane region" description="Helical" evidence="1">
    <location>
        <begin position="157"/>
        <end position="178"/>
    </location>
</feature>
<organism evidence="2 3">
    <name type="scientific">Theobroma cacao</name>
    <name type="common">Cacao</name>
    <name type="synonym">Cocoa</name>
    <dbReference type="NCBI Taxonomy" id="3641"/>
    <lineage>
        <taxon>Eukaryota</taxon>
        <taxon>Viridiplantae</taxon>
        <taxon>Streptophyta</taxon>
        <taxon>Embryophyta</taxon>
        <taxon>Tracheophyta</taxon>
        <taxon>Spermatophyta</taxon>
        <taxon>Magnoliopsida</taxon>
        <taxon>eudicotyledons</taxon>
        <taxon>Gunneridae</taxon>
        <taxon>Pentapetalae</taxon>
        <taxon>rosids</taxon>
        <taxon>malvids</taxon>
        <taxon>Malvales</taxon>
        <taxon>Malvaceae</taxon>
        <taxon>Byttnerioideae</taxon>
        <taxon>Theobroma</taxon>
    </lineage>
</organism>
<dbReference type="KEGG" id="tcc:18607177"/>
<dbReference type="Proteomes" id="UP000694886">
    <property type="component" value="Chromosome 2"/>
</dbReference>
<dbReference type="Gramene" id="Tc02v2_t001790.1">
    <property type="protein sequence ID" value="Tc02v2_p001790.1"/>
    <property type="gene ID" value="Tc02v2_g001790"/>
</dbReference>
<dbReference type="GeneID" id="18607177"/>
<name>A0AB32VXS5_THECC</name>
<keyword evidence="1" id="KW-0472">Membrane</keyword>
<evidence type="ECO:0000313" key="3">
    <source>
        <dbReference type="RefSeq" id="XP_017970677.1"/>
    </source>
</evidence>
<proteinExistence type="predicted"/>
<reference evidence="3" key="2">
    <citation type="submission" date="2025-08" db="UniProtKB">
        <authorList>
            <consortium name="RefSeq"/>
        </authorList>
    </citation>
    <scope>IDENTIFICATION</scope>
</reference>